<dbReference type="AlphaFoldDB" id="A0A5M3VRV3"/>
<evidence type="ECO:0000313" key="2">
    <source>
        <dbReference type="EMBL" id="GER98331.1"/>
    </source>
</evidence>
<dbReference type="Proteomes" id="UP000334990">
    <property type="component" value="Unassembled WGS sequence"/>
</dbReference>
<gene>
    <name evidence="2" type="ORF">Acor_03930</name>
</gene>
<name>A0A5M3VRV3_9ACTN</name>
<dbReference type="EMBL" id="BLAD01000036">
    <property type="protein sequence ID" value="GER98331.1"/>
    <property type="molecule type" value="Genomic_DNA"/>
</dbReference>
<keyword evidence="3" id="KW-1185">Reference proteome</keyword>
<sequence>MVIDNRSPGRRTPESALRRTPRAWLFAHDWSRKHSREVGAAVPTNRDISSGILESARGSVPGSEAGILGSPACRQAGGN</sequence>
<accession>A0A5M3VRV3</accession>
<comment type="caution">
    <text evidence="2">The sequence shown here is derived from an EMBL/GenBank/DDBJ whole genome shotgun (WGS) entry which is preliminary data.</text>
</comment>
<protein>
    <submittedName>
        <fullName evidence="2">Uncharacterized protein</fullName>
    </submittedName>
</protein>
<evidence type="ECO:0000313" key="3">
    <source>
        <dbReference type="Proteomes" id="UP000334990"/>
    </source>
</evidence>
<feature type="region of interest" description="Disordered" evidence="1">
    <location>
        <begin position="56"/>
        <end position="79"/>
    </location>
</feature>
<proteinExistence type="predicted"/>
<organism evidence="2 3">
    <name type="scientific">Acrocarpospora corrugata</name>
    <dbReference type="NCBI Taxonomy" id="35763"/>
    <lineage>
        <taxon>Bacteria</taxon>
        <taxon>Bacillati</taxon>
        <taxon>Actinomycetota</taxon>
        <taxon>Actinomycetes</taxon>
        <taxon>Streptosporangiales</taxon>
        <taxon>Streptosporangiaceae</taxon>
        <taxon>Acrocarpospora</taxon>
    </lineage>
</organism>
<reference evidence="2 3" key="1">
    <citation type="submission" date="2019-10" db="EMBL/GenBank/DDBJ databases">
        <title>Whole genome shotgun sequence of Acrocarpospora corrugata NBRC 13972.</title>
        <authorList>
            <person name="Ichikawa N."/>
            <person name="Kimura A."/>
            <person name="Kitahashi Y."/>
            <person name="Komaki H."/>
            <person name="Oguchi A."/>
        </authorList>
    </citation>
    <scope>NUCLEOTIDE SEQUENCE [LARGE SCALE GENOMIC DNA]</scope>
    <source>
        <strain evidence="2 3">NBRC 13972</strain>
    </source>
</reference>
<evidence type="ECO:0000256" key="1">
    <source>
        <dbReference type="SAM" id="MobiDB-lite"/>
    </source>
</evidence>